<name>A0A067T7B0_GALM3</name>
<evidence type="ECO:0000313" key="3">
    <source>
        <dbReference type="Proteomes" id="UP000027222"/>
    </source>
</evidence>
<feature type="non-terminal residue" evidence="2">
    <location>
        <position position="147"/>
    </location>
</feature>
<evidence type="ECO:0000313" key="2">
    <source>
        <dbReference type="EMBL" id="KDR79070.1"/>
    </source>
</evidence>
<feature type="region of interest" description="Disordered" evidence="1">
    <location>
        <begin position="1"/>
        <end position="31"/>
    </location>
</feature>
<keyword evidence="3" id="KW-1185">Reference proteome</keyword>
<sequence>RKEKRKARKKEQGRRNARKKKSRTMEIKPKPRLALKQIQGAASLSSTYNAENFDIASTGYISQREIAHSTTFNLNQLTGPKSRYKLKTSMPIIDSQDRVIGVCAGQPRGDGRWDTVQLDASDRLEEARSSLRFQKKELKHRRGAFPA</sequence>
<feature type="compositionally biased region" description="Basic residues" evidence="1">
    <location>
        <begin position="1"/>
        <end position="22"/>
    </location>
</feature>
<feature type="non-terminal residue" evidence="2">
    <location>
        <position position="1"/>
    </location>
</feature>
<dbReference type="STRING" id="685588.A0A067T7B0"/>
<dbReference type="EMBL" id="KL142374">
    <property type="protein sequence ID" value="KDR79070.1"/>
    <property type="molecule type" value="Genomic_DNA"/>
</dbReference>
<dbReference type="HOGENOM" id="CLU_130522_0_0_1"/>
<reference evidence="3" key="1">
    <citation type="journal article" date="2014" name="Proc. Natl. Acad. Sci. U.S.A.">
        <title>Extensive sampling of basidiomycete genomes demonstrates inadequacy of the white-rot/brown-rot paradigm for wood decay fungi.</title>
        <authorList>
            <person name="Riley R."/>
            <person name="Salamov A.A."/>
            <person name="Brown D.W."/>
            <person name="Nagy L.G."/>
            <person name="Floudas D."/>
            <person name="Held B.W."/>
            <person name="Levasseur A."/>
            <person name="Lombard V."/>
            <person name="Morin E."/>
            <person name="Otillar R."/>
            <person name="Lindquist E.A."/>
            <person name="Sun H."/>
            <person name="LaButti K.M."/>
            <person name="Schmutz J."/>
            <person name="Jabbour D."/>
            <person name="Luo H."/>
            <person name="Baker S.E."/>
            <person name="Pisabarro A.G."/>
            <person name="Walton J.D."/>
            <person name="Blanchette R.A."/>
            <person name="Henrissat B."/>
            <person name="Martin F."/>
            <person name="Cullen D."/>
            <person name="Hibbett D.S."/>
            <person name="Grigoriev I.V."/>
        </authorList>
    </citation>
    <scope>NUCLEOTIDE SEQUENCE [LARGE SCALE GENOMIC DNA]</scope>
    <source>
        <strain evidence="3">CBS 339.88</strain>
    </source>
</reference>
<proteinExistence type="predicted"/>
<dbReference type="Proteomes" id="UP000027222">
    <property type="component" value="Unassembled WGS sequence"/>
</dbReference>
<protein>
    <submittedName>
        <fullName evidence="2">Uncharacterized protein</fullName>
    </submittedName>
</protein>
<dbReference type="AlphaFoldDB" id="A0A067T7B0"/>
<organism evidence="2 3">
    <name type="scientific">Galerina marginata (strain CBS 339.88)</name>
    <dbReference type="NCBI Taxonomy" id="685588"/>
    <lineage>
        <taxon>Eukaryota</taxon>
        <taxon>Fungi</taxon>
        <taxon>Dikarya</taxon>
        <taxon>Basidiomycota</taxon>
        <taxon>Agaricomycotina</taxon>
        <taxon>Agaricomycetes</taxon>
        <taxon>Agaricomycetidae</taxon>
        <taxon>Agaricales</taxon>
        <taxon>Agaricineae</taxon>
        <taxon>Strophariaceae</taxon>
        <taxon>Galerina</taxon>
    </lineage>
</organism>
<accession>A0A067T7B0</accession>
<dbReference type="OrthoDB" id="3028829at2759"/>
<evidence type="ECO:0000256" key="1">
    <source>
        <dbReference type="SAM" id="MobiDB-lite"/>
    </source>
</evidence>
<gene>
    <name evidence="2" type="ORF">GALMADRAFT_24713</name>
</gene>